<proteinExistence type="inferred from homology"/>
<dbReference type="InterPro" id="IPR007422">
    <property type="entry name" value="Peptidase_Prp"/>
</dbReference>
<keyword evidence="3" id="KW-0378">Hydrolase</keyword>
<gene>
    <name evidence="7" type="ORF">LKD37_02795</name>
</gene>
<dbReference type="EMBL" id="JAJEPW010000004">
    <property type="protein sequence ID" value="MCC2128457.1"/>
    <property type="molecule type" value="Genomic_DNA"/>
</dbReference>
<keyword evidence="4" id="KW-0788">Thiol protease</keyword>
<dbReference type="CDD" id="cd16332">
    <property type="entry name" value="Prp-like"/>
    <property type="match status" value="1"/>
</dbReference>
<dbReference type="GO" id="GO:0006508">
    <property type="term" value="P:proteolysis"/>
    <property type="evidence" value="ECO:0007669"/>
    <property type="project" value="UniProtKB-KW"/>
</dbReference>
<organism evidence="7 8">
    <name type="scientific">Brotocaccenecus cirricatena</name>
    <dbReference type="NCBI Taxonomy" id="3064195"/>
    <lineage>
        <taxon>Bacteria</taxon>
        <taxon>Bacillati</taxon>
        <taxon>Bacillota</taxon>
        <taxon>Clostridia</taxon>
        <taxon>Eubacteriales</taxon>
        <taxon>Oscillospiraceae</taxon>
        <taxon>Brotocaccenecus</taxon>
    </lineage>
</organism>
<dbReference type="GO" id="GO:0042254">
    <property type="term" value="P:ribosome biogenesis"/>
    <property type="evidence" value="ECO:0007669"/>
    <property type="project" value="UniProtKB-KW"/>
</dbReference>
<reference evidence="7" key="1">
    <citation type="submission" date="2021-10" db="EMBL/GenBank/DDBJ databases">
        <title>Anaerobic single-cell dispensing facilitates the cultivation of human gut bacteria.</title>
        <authorList>
            <person name="Afrizal A."/>
        </authorList>
    </citation>
    <scope>NUCLEOTIDE SEQUENCE</scope>
    <source>
        <strain evidence="7">CLA-AA-H272</strain>
    </source>
</reference>
<evidence type="ECO:0000256" key="6">
    <source>
        <dbReference type="ARBA" id="ARBA00044538"/>
    </source>
</evidence>
<sequence>MICAVFGENRVTLRGHADYAPRGEDIVCAAASALVFALIGALEEKEQLRELVIKPGLVMVAAEGDCRAEWQLIRCGLGQLAGKYPACVRLEA</sequence>
<dbReference type="AlphaFoldDB" id="A0AAE3ACP0"/>
<keyword evidence="2 7" id="KW-0645">Protease</keyword>
<evidence type="ECO:0000256" key="3">
    <source>
        <dbReference type="ARBA" id="ARBA00022801"/>
    </source>
</evidence>
<name>A0AAE3ACP0_9FIRM</name>
<evidence type="ECO:0000313" key="8">
    <source>
        <dbReference type="Proteomes" id="UP001199319"/>
    </source>
</evidence>
<keyword evidence="1" id="KW-0690">Ribosome biogenesis</keyword>
<comment type="caution">
    <text evidence="7">The sequence shown here is derived from an EMBL/GenBank/DDBJ whole genome shotgun (WGS) entry which is preliminary data.</text>
</comment>
<dbReference type="InterPro" id="IPR036764">
    <property type="entry name" value="Peptidase_Prp_sf"/>
</dbReference>
<dbReference type="SUPFAM" id="SSF118010">
    <property type="entry name" value="TM1457-like"/>
    <property type="match status" value="1"/>
</dbReference>
<dbReference type="RefSeq" id="WP_302927827.1">
    <property type="nucleotide sequence ID" value="NZ_JAJEPW010000004.1"/>
</dbReference>
<keyword evidence="8" id="KW-1185">Reference proteome</keyword>
<evidence type="ECO:0000256" key="2">
    <source>
        <dbReference type="ARBA" id="ARBA00022670"/>
    </source>
</evidence>
<dbReference type="Gene3D" id="3.30.70.1490">
    <property type="entry name" value="Cysteine protease Prp"/>
    <property type="match status" value="1"/>
</dbReference>
<protein>
    <recommendedName>
        <fullName evidence="6">Ribosomal processing cysteine protease Prp</fullName>
    </recommendedName>
</protein>
<accession>A0AAE3ACP0</accession>
<evidence type="ECO:0000313" key="7">
    <source>
        <dbReference type="EMBL" id="MCC2128457.1"/>
    </source>
</evidence>
<dbReference type="GO" id="GO:0008234">
    <property type="term" value="F:cysteine-type peptidase activity"/>
    <property type="evidence" value="ECO:0007669"/>
    <property type="project" value="UniProtKB-KW"/>
</dbReference>
<evidence type="ECO:0000256" key="1">
    <source>
        <dbReference type="ARBA" id="ARBA00022517"/>
    </source>
</evidence>
<comment type="similarity">
    <text evidence="5">Belongs to the Prp family.</text>
</comment>
<evidence type="ECO:0000256" key="5">
    <source>
        <dbReference type="ARBA" id="ARBA00044503"/>
    </source>
</evidence>
<dbReference type="Proteomes" id="UP001199319">
    <property type="component" value="Unassembled WGS sequence"/>
</dbReference>
<dbReference type="Pfam" id="PF04327">
    <property type="entry name" value="Peptidase_Prp"/>
    <property type="match status" value="1"/>
</dbReference>
<evidence type="ECO:0000256" key="4">
    <source>
        <dbReference type="ARBA" id="ARBA00022807"/>
    </source>
</evidence>